<feature type="domain" description="ABC transporter" evidence="8">
    <location>
        <begin position="30"/>
        <end position="252"/>
    </location>
</feature>
<accession>A0A834XL25</accession>
<feature type="transmembrane region" description="Helical" evidence="7">
    <location>
        <begin position="337"/>
        <end position="355"/>
    </location>
</feature>
<dbReference type="OrthoDB" id="66620at2759"/>
<evidence type="ECO:0000256" key="7">
    <source>
        <dbReference type="SAM" id="Phobius"/>
    </source>
</evidence>
<evidence type="ECO:0000313" key="9">
    <source>
        <dbReference type="EMBL" id="KAF7988676.1"/>
    </source>
</evidence>
<evidence type="ECO:0000256" key="2">
    <source>
        <dbReference type="ARBA" id="ARBA00005814"/>
    </source>
</evidence>
<feature type="transmembrane region" description="Helical" evidence="7">
    <location>
        <begin position="447"/>
        <end position="469"/>
    </location>
</feature>
<dbReference type="EMBL" id="JACMRX010000005">
    <property type="protein sequence ID" value="KAF7988676.1"/>
    <property type="molecule type" value="Genomic_DNA"/>
</dbReference>
<keyword evidence="10" id="KW-1185">Reference proteome</keyword>
<keyword evidence="6 7" id="KW-0472">Membrane</keyword>
<protein>
    <recommendedName>
        <fullName evidence="8">ABC transporter domain-containing protein</fullName>
    </recommendedName>
</protein>
<comment type="caution">
    <text evidence="9">The sequence shown here is derived from an EMBL/GenBank/DDBJ whole genome shotgun (WGS) entry which is preliminary data.</text>
</comment>
<organism evidence="9 10">
    <name type="scientific">Aphidius gifuensis</name>
    <name type="common">Parasitoid wasp</name>
    <dbReference type="NCBI Taxonomy" id="684658"/>
    <lineage>
        <taxon>Eukaryota</taxon>
        <taxon>Metazoa</taxon>
        <taxon>Ecdysozoa</taxon>
        <taxon>Arthropoda</taxon>
        <taxon>Hexapoda</taxon>
        <taxon>Insecta</taxon>
        <taxon>Pterygota</taxon>
        <taxon>Neoptera</taxon>
        <taxon>Endopterygota</taxon>
        <taxon>Hymenoptera</taxon>
        <taxon>Apocrita</taxon>
        <taxon>Ichneumonoidea</taxon>
        <taxon>Braconidae</taxon>
        <taxon>Aphidiinae</taxon>
        <taxon>Aphidius</taxon>
    </lineage>
</organism>
<dbReference type="SUPFAM" id="SSF52540">
    <property type="entry name" value="P-loop containing nucleoside triphosphate hydrolases"/>
    <property type="match status" value="1"/>
</dbReference>
<dbReference type="InterPro" id="IPR017871">
    <property type="entry name" value="ABC_transporter-like_CS"/>
</dbReference>
<evidence type="ECO:0000313" key="10">
    <source>
        <dbReference type="Proteomes" id="UP000639338"/>
    </source>
</evidence>
<comment type="subcellular location">
    <subcellularLocation>
        <location evidence="1">Membrane</location>
        <topology evidence="1">Multi-pass membrane protein</topology>
    </subcellularLocation>
</comment>
<dbReference type="Proteomes" id="UP000639338">
    <property type="component" value="Unassembled WGS sequence"/>
</dbReference>
<keyword evidence="5 7" id="KW-1133">Transmembrane helix</keyword>
<feature type="transmembrane region" description="Helical" evidence="7">
    <location>
        <begin position="409"/>
        <end position="435"/>
    </location>
</feature>
<reference evidence="9 10" key="1">
    <citation type="submission" date="2020-08" db="EMBL/GenBank/DDBJ databases">
        <title>Aphidius gifuensis genome sequencing and assembly.</title>
        <authorList>
            <person name="Du Z."/>
        </authorList>
    </citation>
    <scope>NUCLEOTIDE SEQUENCE [LARGE SCALE GENOMIC DNA]</scope>
    <source>
        <strain evidence="9">YNYX2018</strain>
        <tissue evidence="9">Adults</tissue>
    </source>
</reference>
<dbReference type="PANTHER" id="PTHR48041">
    <property type="entry name" value="ABC TRANSPORTER G FAMILY MEMBER 28"/>
    <property type="match status" value="1"/>
</dbReference>
<dbReference type="Pfam" id="PF01061">
    <property type="entry name" value="ABC2_membrane"/>
    <property type="match status" value="1"/>
</dbReference>
<comment type="similarity">
    <text evidence="2">Belongs to the ABC transporter superfamily. ABCG family. Eye pigment precursor importer (TC 3.A.1.204) subfamily.</text>
</comment>
<feature type="transmembrane region" description="Helical" evidence="7">
    <location>
        <begin position="554"/>
        <end position="578"/>
    </location>
</feature>
<dbReference type="GO" id="GO:0016887">
    <property type="term" value="F:ATP hydrolysis activity"/>
    <property type="evidence" value="ECO:0007669"/>
    <property type="project" value="InterPro"/>
</dbReference>
<evidence type="ECO:0000256" key="5">
    <source>
        <dbReference type="ARBA" id="ARBA00022989"/>
    </source>
</evidence>
<dbReference type="InterPro" id="IPR003439">
    <property type="entry name" value="ABC_transporter-like_ATP-bd"/>
</dbReference>
<dbReference type="GO" id="GO:0005886">
    <property type="term" value="C:plasma membrane"/>
    <property type="evidence" value="ECO:0007669"/>
    <property type="project" value="TreeGrafter"/>
</dbReference>
<dbReference type="GO" id="GO:0140359">
    <property type="term" value="F:ABC-type transporter activity"/>
    <property type="evidence" value="ECO:0007669"/>
    <property type="project" value="InterPro"/>
</dbReference>
<dbReference type="Pfam" id="PF00005">
    <property type="entry name" value="ABC_tran"/>
    <property type="match status" value="1"/>
</dbReference>
<feature type="transmembrane region" description="Helical" evidence="7">
    <location>
        <begin position="367"/>
        <end position="389"/>
    </location>
</feature>
<feature type="transmembrane region" description="Helical" evidence="7">
    <location>
        <begin position="475"/>
        <end position="493"/>
    </location>
</feature>
<dbReference type="AlphaFoldDB" id="A0A834XL25"/>
<dbReference type="InterPro" id="IPR013525">
    <property type="entry name" value="ABC2_TM"/>
</dbReference>
<name>A0A834XL25_APHGI</name>
<keyword evidence="4 7" id="KW-0812">Transmembrane</keyword>
<dbReference type="Gene3D" id="3.40.50.300">
    <property type="entry name" value="P-loop containing nucleotide triphosphate hydrolases"/>
    <property type="match status" value="1"/>
</dbReference>
<evidence type="ECO:0000256" key="4">
    <source>
        <dbReference type="ARBA" id="ARBA00022692"/>
    </source>
</evidence>
<evidence type="ECO:0000259" key="8">
    <source>
        <dbReference type="PROSITE" id="PS50893"/>
    </source>
</evidence>
<dbReference type="PROSITE" id="PS50893">
    <property type="entry name" value="ABC_TRANSPORTER_2"/>
    <property type="match status" value="1"/>
</dbReference>
<dbReference type="InterPro" id="IPR050352">
    <property type="entry name" value="ABCG_transporters"/>
</dbReference>
<gene>
    <name evidence="9" type="ORF">HCN44_001249</name>
</gene>
<dbReference type="GO" id="GO:0005524">
    <property type="term" value="F:ATP binding"/>
    <property type="evidence" value="ECO:0007669"/>
    <property type="project" value="InterPro"/>
</dbReference>
<evidence type="ECO:0000256" key="1">
    <source>
        <dbReference type="ARBA" id="ARBA00004141"/>
    </source>
</evidence>
<proteinExistence type="inferred from homology"/>
<evidence type="ECO:0000256" key="3">
    <source>
        <dbReference type="ARBA" id="ARBA00022448"/>
    </source>
</evidence>
<sequence>MDIHQDNDTCMIQMTEKEDENLIDNSGIDINFSKISYTPSKQKKEILKNVNGYFKAQSLNVIIGKSGAGKTSLLSVICGNKSSNVKGEILLNNVIKSPEILRKTICYIPQEFDLLPWMTTRETIYFSVCLKIPKNYGQSFQTIAIAEKLGLNHCLETMTDCLSGGEKKRLSIAIEIVTDPSILFLDEPTSGLDSTSLANSGCTIVTTIHQPSSHMMTMIDVIMVLSEGQSLYCGPKNKIIETFKEAGFICPPFYNICEFTIEVATGQRGGDLETLKKLSEKNYQSSHLSLIELDEEKLGKKLMKKKLKVSYIDELKVLLWRAIICILRDNLMTTLRLAAHVFIGLLIGIVFYNFGNEADKIPSNIACIFFFILFLFFANAMPAVEMFPIEAGVFFREHVNHWYHLWTYYLAKILTDLPLQIINPTIFLSIAYWMTGQPMELDRFMKAWLISFLITILAQSCGILTGAIFDIHVGGFLVPAVNIPMILFAGFFLKLGEIPIYLQPLSVISYFRYAFEGFLQAIYLDNNKLLNCSTSICLLQVPKKILKYMDMPTISFSTTIFALIVWISILHILIYTVLRCKFTSFVK</sequence>
<evidence type="ECO:0000256" key="6">
    <source>
        <dbReference type="ARBA" id="ARBA00023136"/>
    </source>
</evidence>
<keyword evidence="3" id="KW-0813">Transport</keyword>
<dbReference type="PANTHER" id="PTHR48041:SF118">
    <property type="entry name" value="ATP-BINDING CASSETTE TRANSPORTER (ABC TRANSPORTER) FAMILY G MEMBER 16"/>
    <property type="match status" value="1"/>
</dbReference>
<dbReference type="InterPro" id="IPR027417">
    <property type="entry name" value="P-loop_NTPase"/>
</dbReference>
<dbReference type="PROSITE" id="PS00211">
    <property type="entry name" value="ABC_TRANSPORTER_1"/>
    <property type="match status" value="1"/>
</dbReference>